<dbReference type="GO" id="GO:0000160">
    <property type="term" value="P:phosphorelay signal transduction system"/>
    <property type="evidence" value="ECO:0007669"/>
    <property type="project" value="InterPro"/>
</dbReference>
<sequence>MKILVLDDSEDNLNLIRLYTKKSDDDFSFSSSGDEALELIENQQFDLLFMDIQMPGMSGFEVLEKVRFLNFGKELFVCALTAFSFDSELEKIRSSSFNDYLQKPILRDQFLKYIGDLSLKDAS</sequence>
<dbReference type="Gene3D" id="3.40.50.2300">
    <property type="match status" value="1"/>
</dbReference>
<organism evidence="4 5">
    <name type="scientific">Halobacteriovorax marinus</name>
    <dbReference type="NCBI Taxonomy" id="97084"/>
    <lineage>
        <taxon>Bacteria</taxon>
        <taxon>Pseudomonadati</taxon>
        <taxon>Bdellovibrionota</taxon>
        <taxon>Bacteriovoracia</taxon>
        <taxon>Bacteriovoracales</taxon>
        <taxon>Halobacteriovoraceae</taxon>
        <taxon>Halobacteriovorax</taxon>
    </lineage>
</organism>
<feature type="modified residue" description="4-aspartylphosphate" evidence="2">
    <location>
        <position position="51"/>
    </location>
</feature>
<dbReference type="PANTHER" id="PTHR44591">
    <property type="entry name" value="STRESS RESPONSE REGULATOR PROTEIN 1"/>
    <property type="match status" value="1"/>
</dbReference>
<evidence type="ECO:0000313" key="4">
    <source>
        <dbReference type="EMBL" id="OUR97048.1"/>
    </source>
</evidence>
<gene>
    <name evidence="4" type="ORF">A9Q84_12000</name>
</gene>
<dbReference type="InterPro" id="IPR001789">
    <property type="entry name" value="Sig_transdc_resp-reg_receiver"/>
</dbReference>
<proteinExistence type="predicted"/>
<comment type="caution">
    <text evidence="4">The sequence shown here is derived from an EMBL/GenBank/DDBJ whole genome shotgun (WGS) entry which is preliminary data.</text>
</comment>
<accession>A0A1Y5F817</accession>
<dbReference type="SMART" id="SM00448">
    <property type="entry name" value="REC"/>
    <property type="match status" value="1"/>
</dbReference>
<evidence type="ECO:0000313" key="5">
    <source>
        <dbReference type="Proteomes" id="UP000196531"/>
    </source>
</evidence>
<dbReference type="PROSITE" id="PS50110">
    <property type="entry name" value="RESPONSE_REGULATORY"/>
    <property type="match status" value="1"/>
</dbReference>
<protein>
    <recommendedName>
        <fullName evidence="3">Response regulatory domain-containing protein</fullName>
    </recommendedName>
</protein>
<dbReference type="CDD" id="cd17546">
    <property type="entry name" value="REC_hyHK_CKI1_RcsC-like"/>
    <property type="match status" value="1"/>
</dbReference>
<feature type="domain" description="Response regulatory" evidence="3">
    <location>
        <begin position="2"/>
        <end position="118"/>
    </location>
</feature>
<reference evidence="5" key="1">
    <citation type="journal article" date="2017" name="Proc. Natl. Acad. Sci. U.S.A.">
        <title>Simulation of Deepwater Horizon oil plume reveals substrate specialization within a complex community of hydrocarbon-degraders.</title>
        <authorList>
            <person name="Hu P."/>
            <person name="Dubinsky E.A."/>
            <person name="Probst A.J."/>
            <person name="Wang J."/>
            <person name="Sieber C.M.K."/>
            <person name="Tom L.M."/>
            <person name="Gardinali P."/>
            <person name="Banfield J.F."/>
            <person name="Atlas R.M."/>
            <person name="Andersen G.L."/>
        </authorList>
    </citation>
    <scope>NUCLEOTIDE SEQUENCE [LARGE SCALE GENOMIC DNA]</scope>
</reference>
<evidence type="ECO:0000259" key="3">
    <source>
        <dbReference type="PROSITE" id="PS50110"/>
    </source>
</evidence>
<dbReference type="PANTHER" id="PTHR44591:SF3">
    <property type="entry name" value="RESPONSE REGULATORY DOMAIN-CONTAINING PROTEIN"/>
    <property type="match status" value="1"/>
</dbReference>
<evidence type="ECO:0000256" key="2">
    <source>
        <dbReference type="PROSITE-ProRule" id="PRU00169"/>
    </source>
</evidence>
<dbReference type="SUPFAM" id="SSF52172">
    <property type="entry name" value="CheY-like"/>
    <property type="match status" value="1"/>
</dbReference>
<keyword evidence="1 2" id="KW-0597">Phosphoprotein</keyword>
<dbReference type="EMBL" id="MAAO01000006">
    <property type="protein sequence ID" value="OUR97048.1"/>
    <property type="molecule type" value="Genomic_DNA"/>
</dbReference>
<evidence type="ECO:0000256" key="1">
    <source>
        <dbReference type="ARBA" id="ARBA00022553"/>
    </source>
</evidence>
<dbReference type="Proteomes" id="UP000196531">
    <property type="component" value="Unassembled WGS sequence"/>
</dbReference>
<dbReference type="AlphaFoldDB" id="A0A1Y5F817"/>
<name>A0A1Y5F817_9BACT</name>
<dbReference type="Pfam" id="PF00072">
    <property type="entry name" value="Response_reg"/>
    <property type="match status" value="1"/>
</dbReference>
<dbReference type="InterPro" id="IPR011006">
    <property type="entry name" value="CheY-like_superfamily"/>
</dbReference>
<dbReference type="InterPro" id="IPR050595">
    <property type="entry name" value="Bact_response_regulator"/>
</dbReference>